<reference evidence="3 4" key="1">
    <citation type="submission" date="2018-08" db="EMBL/GenBank/DDBJ databases">
        <title>A genome reference for cultivated species of the human gut microbiota.</title>
        <authorList>
            <person name="Zou Y."/>
            <person name="Xue W."/>
            <person name="Luo G."/>
        </authorList>
    </citation>
    <scope>NUCLEOTIDE SEQUENCE [LARGE SCALE GENOMIC DNA]</scope>
    <source>
        <strain evidence="3 4">AF18-46</strain>
    </source>
</reference>
<comment type="similarity">
    <text evidence="1 2">Belongs to the UPF0473 family.</text>
</comment>
<dbReference type="GeneID" id="89620118"/>
<dbReference type="PANTHER" id="PTHR40066">
    <property type="entry name" value="UPF0473 PROTEIN CBO2561/CLC_2432"/>
    <property type="match status" value="1"/>
</dbReference>
<name>A0A412PEL0_9FIRM</name>
<gene>
    <name evidence="3" type="ORF">DWX20_04620</name>
</gene>
<dbReference type="InterPro" id="IPR009711">
    <property type="entry name" value="UPF0473"/>
</dbReference>
<evidence type="ECO:0000256" key="2">
    <source>
        <dbReference type="HAMAP-Rule" id="MF_01448"/>
    </source>
</evidence>
<dbReference type="RefSeq" id="WP_028077303.1">
    <property type="nucleotide sequence ID" value="NZ_AP028934.1"/>
</dbReference>
<accession>A0A412PEL0</accession>
<evidence type="ECO:0000313" key="3">
    <source>
        <dbReference type="EMBL" id="RGT56096.1"/>
    </source>
</evidence>
<dbReference type="PANTHER" id="PTHR40066:SF1">
    <property type="entry name" value="UPF0473 PROTEIN CBO2561_CLC_2432"/>
    <property type="match status" value="1"/>
</dbReference>
<dbReference type="Pfam" id="PF06949">
    <property type="entry name" value="DUF1292"/>
    <property type="match status" value="1"/>
</dbReference>
<sequence length="84" mass="9656">MIENNTMMITDDAGNEHEVEILLTFENDDKTKKYVLFTDPNDEEGNVYAYSYNEDGSMDEVIDEEEWEMCQEVLGAFISEGDGE</sequence>
<dbReference type="AlphaFoldDB" id="A0A412PEL0"/>
<dbReference type="EMBL" id="QRWX01000002">
    <property type="protein sequence ID" value="RGT56096.1"/>
    <property type="molecule type" value="Genomic_DNA"/>
</dbReference>
<protein>
    <recommendedName>
        <fullName evidence="2">UPF0473 protein DWX20_04620</fullName>
    </recommendedName>
</protein>
<dbReference type="Proteomes" id="UP000284731">
    <property type="component" value="Unassembled WGS sequence"/>
</dbReference>
<proteinExistence type="inferred from homology"/>
<evidence type="ECO:0000313" key="4">
    <source>
        <dbReference type="Proteomes" id="UP000284731"/>
    </source>
</evidence>
<organism evidence="3 4">
    <name type="scientific">Solobacterium moorei</name>
    <dbReference type="NCBI Taxonomy" id="102148"/>
    <lineage>
        <taxon>Bacteria</taxon>
        <taxon>Bacillati</taxon>
        <taxon>Bacillota</taxon>
        <taxon>Erysipelotrichia</taxon>
        <taxon>Erysipelotrichales</taxon>
        <taxon>Erysipelotrichaceae</taxon>
        <taxon>Solobacterium</taxon>
    </lineage>
</organism>
<comment type="caution">
    <text evidence="3">The sequence shown here is derived from an EMBL/GenBank/DDBJ whole genome shotgun (WGS) entry which is preliminary data.</text>
</comment>
<dbReference type="HAMAP" id="MF_01448">
    <property type="entry name" value="UPF0473"/>
    <property type="match status" value="1"/>
</dbReference>
<evidence type="ECO:0000256" key="1">
    <source>
        <dbReference type="ARBA" id="ARBA00008439"/>
    </source>
</evidence>